<evidence type="ECO:0000256" key="3">
    <source>
        <dbReference type="ARBA" id="ARBA00023315"/>
    </source>
</evidence>
<dbReference type="AlphaFoldDB" id="A0AAV2LG61"/>
<dbReference type="PANTHER" id="PTHR13256:SF16">
    <property type="entry name" value="ALPHA_BETA-TUBULIN-N-ACETYLTRANSFERASE 9"/>
    <property type="match status" value="1"/>
</dbReference>
<keyword evidence="7" id="KW-1185">Reference proteome</keyword>
<dbReference type="Gene3D" id="3.40.630.30">
    <property type="match status" value="1"/>
</dbReference>
<evidence type="ECO:0000256" key="4">
    <source>
        <dbReference type="SAM" id="MobiDB-lite"/>
    </source>
</evidence>
<comment type="similarity">
    <text evidence="1">Belongs to the acetyltransferase family. GNAT subfamily.</text>
</comment>
<dbReference type="InterPro" id="IPR016181">
    <property type="entry name" value="Acyl_CoA_acyltransferase"/>
</dbReference>
<feature type="domain" description="N-acetyltransferase" evidence="5">
    <location>
        <begin position="18"/>
        <end position="172"/>
    </location>
</feature>
<evidence type="ECO:0000259" key="5">
    <source>
        <dbReference type="Pfam" id="PF13302"/>
    </source>
</evidence>
<name>A0AAV2LG61_KNICA</name>
<sequence>MFDFEMRINENVLLAGNRVVLVPYTRAHVPRYHVCVFRYHVWMQSPELQTLTASEPLSLQQEYDMQTSWSQDEDKLTFILLSSELWSDPSVPEEQCMMGDANLFVTDPTDTSKAELEVMIAEPQFRGRGIGTEVVFILMSYAVSKLGIMRFQVKIGLGNLISINMFKKLRFTEVSTCRVFNEVTMELEVDPSVRTWILDQTSKVQERDYGSERAARTKTEAGLKQD</sequence>
<dbReference type="Proteomes" id="UP001497482">
    <property type="component" value="Chromosome 23"/>
</dbReference>
<organism evidence="6 7">
    <name type="scientific">Knipowitschia caucasica</name>
    <name type="common">Caucasian dwarf goby</name>
    <name type="synonym">Pomatoschistus caucasicus</name>
    <dbReference type="NCBI Taxonomy" id="637954"/>
    <lineage>
        <taxon>Eukaryota</taxon>
        <taxon>Metazoa</taxon>
        <taxon>Chordata</taxon>
        <taxon>Craniata</taxon>
        <taxon>Vertebrata</taxon>
        <taxon>Euteleostomi</taxon>
        <taxon>Actinopterygii</taxon>
        <taxon>Neopterygii</taxon>
        <taxon>Teleostei</taxon>
        <taxon>Neoteleostei</taxon>
        <taxon>Acanthomorphata</taxon>
        <taxon>Gobiaria</taxon>
        <taxon>Gobiiformes</taxon>
        <taxon>Gobioidei</taxon>
        <taxon>Gobiidae</taxon>
        <taxon>Gobiinae</taxon>
        <taxon>Knipowitschia</taxon>
    </lineage>
</organism>
<evidence type="ECO:0000256" key="1">
    <source>
        <dbReference type="ARBA" id="ARBA00009342"/>
    </source>
</evidence>
<evidence type="ECO:0000256" key="2">
    <source>
        <dbReference type="ARBA" id="ARBA00022679"/>
    </source>
</evidence>
<dbReference type="SUPFAM" id="SSF55729">
    <property type="entry name" value="Acyl-CoA N-acyltransferases (Nat)"/>
    <property type="match status" value="1"/>
</dbReference>
<dbReference type="PANTHER" id="PTHR13256">
    <property type="entry name" value="N-ACETYLTRANSFERASE 9"/>
    <property type="match status" value="1"/>
</dbReference>
<accession>A0AAV2LG61</accession>
<protein>
    <recommendedName>
        <fullName evidence="5">N-acetyltransferase domain-containing protein</fullName>
    </recommendedName>
</protein>
<dbReference type="EMBL" id="OZ035845">
    <property type="protein sequence ID" value="CAL1599561.1"/>
    <property type="molecule type" value="Genomic_DNA"/>
</dbReference>
<keyword evidence="2" id="KW-0808">Transferase</keyword>
<dbReference type="Pfam" id="PF13302">
    <property type="entry name" value="Acetyltransf_3"/>
    <property type="match status" value="1"/>
</dbReference>
<dbReference type="InterPro" id="IPR000182">
    <property type="entry name" value="GNAT_dom"/>
</dbReference>
<proteinExistence type="inferred from homology"/>
<dbReference type="GO" id="GO:0008080">
    <property type="term" value="F:N-acetyltransferase activity"/>
    <property type="evidence" value="ECO:0007669"/>
    <property type="project" value="InterPro"/>
</dbReference>
<evidence type="ECO:0000313" key="6">
    <source>
        <dbReference type="EMBL" id="CAL1599561.1"/>
    </source>
</evidence>
<keyword evidence="3" id="KW-0012">Acyltransferase</keyword>
<evidence type="ECO:0000313" key="7">
    <source>
        <dbReference type="Proteomes" id="UP001497482"/>
    </source>
</evidence>
<reference evidence="6 7" key="1">
    <citation type="submission" date="2024-04" db="EMBL/GenBank/DDBJ databases">
        <authorList>
            <person name="Waldvogel A.-M."/>
            <person name="Schoenle A."/>
        </authorList>
    </citation>
    <scope>NUCLEOTIDE SEQUENCE [LARGE SCALE GENOMIC DNA]</scope>
</reference>
<feature type="region of interest" description="Disordered" evidence="4">
    <location>
        <begin position="205"/>
        <end position="226"/>
    </location>
</feature>
<dbReference type="InterPro" id="IPR039135">
    <property type="entry name" value="NAT9-like"/>
</dbReference>
<gene>
    <name evidence="6" type="ORF">KC01_LOCUS27809</name>
</gene>